<evidence type="ECO:0000313" key="1">
    <source>
        <dbReference type="EMBL" id="OJA19449.1"/>
    </source>
</evidence>
<proteinExistence type="predicted"/>
<sequence length="94" mass="11086">MTTMWTLTYVDRDNGICMIRNTLRGDFLCINQMLDMEMTGVVYLSGERQRWILRKASDGYTISQDEKFWYLAGEGEMIRTSPEKQQTWKFEPTG</sequence>
<gene>
    <name evidence="1" type="ORF">AZE42_04235</name>
</gene>
<evidence type="ECO:0008006" key="3">
    <source>
        <dbReference type="Google" id="ProtNLM"/>
    </source>
</evidence>
<name>A0A1J8R1D1_9AGAM</name>
<evidence type="ECO:0000313" key="2">
    <source>
        <dbReference type="Proteomes" id="UP000183567"/>
    </source>
</evidence>
<comment type="caution">
    <text evidence="1">The sequence shown here is derived from an EMBL/GenBank/DDBJ whole genome shotgun (WGS) entry which is preliminary data.</text>
</comment>
<dbReference type="AlphaFoldDB" id="A0A1J8R1D1"/>
<keyword evidence="2" id="KW-1185">Reference proteome</keyword>
<accession>A0A1J8R1D1</accession>
<reference evidence="1 2" key="1">
    <citation type="submission" date="2016-03" db="EMBL/GenBank/DDBJ databases">
        <title>Comparative genomics of the ectomycorrhizal sister species Rhizopogon vinicolor and Rhizopogon vesiculosus (Basidiomycota: Boletales) reveals a divergence of the mating type B locus.</title>
        <authorList>
            <person name="Mujic A.B."/>
            <person name="Kuo A."/>
            <person name="Tritt A."/>
            <person name="Lipzen A."/>
            <person name="Chen C."/>
            <person name="Johnson J."/>
            <person name="Sharma A."/>
            <person name="Barry K."/>
            <person name="Grigoriev I.V."/>
            <person name="Spatafora J.W."/>
        </authorList>
    </citation>
    <scope>NUCLEOTIDE SEQUENCE [LARGE SCALE GENOMIC DNA]</scope>
    <source>
        <strain evidence="1 2">AM-OR11-056</strain>
    </source>
</reference>
<dbReference type="EMBL" id="LVVM01001037">
    <property type="protein sequence ID" value="OJA19449.1"/>
    <property type="molecule type" value="Genomic_DNA"/>
</dbReference>
<organism evidence="1 2">
    <name type="scientific">Rhizopogon vesiculosus</name>
    <dbReference type="NCBI Taxonomy" id="180088"/>
    <lineage>
        <taxon>Eukaryota</taxon>
        <taxon>Fungi</taxon>
        <taxon>Dikarya</taxon>
        <taxon>Basidiomycota</taxon>
        <taxon>Agaricomycotina</taxon>
        <taxon>Agaricomycetes</taxon>
        <taxon>Agaricomycetidae</taxon>
        <taxon>Boletales</taxon>
        <taxon>Suillineae</taxon>
        <taxon>Rhizopogonaceae</taxon>
        <taxon>Rhizopogon</taxon>
    </lineage>
</organism>
<protein>
    <recommendedName>
        <fullName evidence="3">Ricin B lectin domain-containing protein</fullName>
    </recommendedName>
</protein>
<dbReference type="Proteomes" id="UP000183567">
    <property type="component" value="Unassembled WGS sequence"/>
</dbReference>